<dbReference type="RefSeq" id="WP_168063084.1">
    <property type="nucleotide sequence ID" value="NZ_VTOW01000005.1"/>
</dbReference>
<dbReference type="AlphaFoldDB" id="A0A7X6DTL0"/>
<dbReference type="Pfam" id="PF13807">
    <property type="entry name" value="GNVR"/>
    <property type="match status" value="1"/>
</dbReference>
<evidence type="ECO:0000256" key="6">
    <source>
        <dbReference type="SAM" id="Coils"/>
    </source>
</evidence>
<dbReference type="PANTHER" id="PTHR32309:SF13">
    <property type="entry name" value="FERRIC ENTEROBACTIN TRANSPORT PROTEIN FEPE"/>
    <property type="match status" value="1"/>
</dbReference>
<reference evidence="10 11" key="1">
    <citation type="journal article" date="2020" name="Nature">
        <title>Bacterial chemolithoautotrophy via manganese oxidation.</title>
        <authorList>
            <person name="Yu H."/>
            <person name="Leadbetter J.R."/>
        </authorList>
    </citation>
    <scope>NUCLEOTIDE SEQUENCE [LARGE SCALE GENOMIC DNA]</scope>
    <source>
        <strain evidence="10 11">Mn-1</strain>
    </source>
</reference>
<protein>
    <submittedName>
        <fullName evidence="10">Lipopolysaccharide biosynthesis protein</fullName>
    </submittedName>
</protein>
<accession>A0A7X6DTL0</accession>
<dbReference type="GO" id="GO:0005886">
    <property type="term" value="C:plasma membrane"/>
    <property type="evidence" value="ECO:0007669"/>
    <property type="project" value="UniProtKB-SubCell"/>
</dbReference>
<evidence type="ECO:0000256" key="4">
    <source>
        <dbReference type="ARBA" id="ARBA00022989"/>
    </source>
</evidence>
<evidence type="ECO:0000256" key="1">
    <source>
        <dbReference type="ARBA" id="ARBA00004651"/>
    </source>
</evidence>
<evidence type="ECO:0000259" key="9">
    <source>
        <dbReference type="Pfam" id="PF13807"/>
    </source>
</evidence>
<evidence type="ECO:0000259" key="8">
    <source>
        <dbReference type="Pfam" id="PF02706"/>
    </source>
</evidence>
<feature type="transmembrane region" description="Helical" evidence="7">
    <location>
        <begin position="37"/>
        <end position="56"/>
    </location>
</feature>
<sequence length="422" mass="46693">MENESQNVRSTSSSAPPEAEEFSLLDYWKVLVKRKRMLGIVVGAVFIGSIIFSLLLPKIYASTVTLLPPLQEGSQGMGAAASQLAGNLGGLAGSLFGTKSPADLWVAILKSQTVRDAIVSRFDLLKLFEVETAEDARNTLEQKVKILKSKEDIISITVEDEDPKKTVEIANAYVEELDRVNKSIVMSAGGRMRAFIEKRLNEQKLEFSKIEEKVRNFQEENGAVKLDDQSKAIIEAFGMVKGQLMAKEVELQTFLSYATPNNPQAEILKAQIEELKMRLSELEGKTGGSSSKSIFIPTAKIPDLALRYARLLRDAKVQETVYGLLNQQYEMARIQEAKDSPTVQILDTAKIPQKRVKPKRKNIVLFSTFGAMFFGICLCFIIEYIETEKSARKKGNGILNGGIPSFEINGEVQETSVTSPGN</sequence>
<dbReference type="InterPro" id="IPR003856">
    <property type="entry name" value="LPS_length_determ_N"/>
</dbReference>
<keyword evidence="4 7" id="KW-1133">Transmembrane helix</keyword>
<keyword evidence="6" id="KW-0175">Coiled coil</keyword>
<dbReference type="InterPro" id="IPR050445">
    <property type="entry name" value="Bact_polysacc_biosynth/exp"/>
</dbReference>
<keyword evidence="2" id="KW-1003">Cell membrane</keyword>
<evidence type="ECO:0000313" key="11">
    <source>
        <dbReference type="Proteomes" id="UP000534783"/>
    </source>
</evidence>
<feature type="coiled-coil region" evidence="6">
    <location>
        <begin position="193"/>
        <end position="220"/>
    </location>
</feature>
<name>A0A7X6DTL0_9BACT</name>
<keyword evidence="11" id="KW-1185">Reference proteome</keyword>
<keyword evidence="3 7" id="KW-0812">Transmembrane</keyword>
<dbReference type="Proteomes" id="UP000534783">
    <property type="component" value="Unassembled WGS sequence"/>
</dbReference>
<proteinExistence type="predicted"/>
<keyword evidence="5 7" id="KW-0472">Membrane</keyword>
<dbReference type="EMBL" id="VTOW01000005">
    <property type="protein sequence ID" value="NKE73145.1"/>
    <property type="molecule type" value="Genomic_DNA"/>
</dbReference>
<dbReference type="GO" id="GO:0004713">
    <property type="term" value="F:protein tyrosine kinase activity"/>
    <property type="evidence" value="ECO:0007669"/>
    <property type="project" value="TreeGrafter"/>
</dbReference>
<evidence type="ECO:0000256" key="3">
    <source>
        <dbReference type="ARBA" id="ARBA00022692"/>
    </source>
</evidence>
<evidence type="ECO:0000256" key="2">
    <source>
        <dbReference type="ARBA" id="ARBA00022475"/>
    </source>
</evidence>
<dbReference type="PANTHER" id="PTHR32309">
    <property type="entry name" value="TYROSINE-PROTEIN KINASE"/>
    <property type="match status" value="1"/>
</dbReference>
<feature type="transmembrane region" description="Helical" evidence="7">
    <location>
        <begin position="363"/>
        <end position="385"/>
    </location>
</feature>
<evidence type="ECO:0000256" key="7">
    <source>
        <dbReference type="SAM" id="Phobius"/>
    </source>
</evidence>
<evidence type="ECO:0000256" key="5">
    <source>
        <dbReference type="ARBA" id="ARBA00023136"/>
    </source>
</evidence>
<dbReference type="InterPro" id="IPR032807">
    <property type="entry name" value="GNVR"/>
</dbReference>
<organism evidence="10 11">
    <name type="scientific">Candidatus Manganitrophus noduliformans</name>
    <dbReference type="NCBI Taxonomy" id="2606439"/>
    <lineage>
        <taxon>Bacteria</taxon>
        <taxon>Pseudomonadati</taxon>
        <taxon>Nitrospirota</taxon>
        <taxon>Nitrospiria</taxon>
        <taxon>Candidatus Troglogloeales</taxon>
        <taxon>Candidatus Manganitrophaceae</taxon>
        <taxon>Candidatus Manganitrophus</taxon>
    </lineage>
</organism>
<dbReference type="Pfam" id="PF02706">
    <property type="entry name" value="Wzz"/>
    <property type="match status" value="1"/>
</dbReference>
<feature type="domain" description="Tyrosine-protein kinase G-rich" evidence="9">
    <location>
        <begin position="310"/>
        <end position="381"/>
    </location>
</feature>
<comment type="subcellular location">
    <subcellularLocation>
        <location evidence="1">Cell membrane</location>
        <topology evidence="1">Multi-pass membrane protein</topology>
    </subcellularLocation>
</comment>
<feature type="domain" description="Polysaccharide chain length determinant N-terminal" evidence="8">
    <location>
        <begin position="20"/>
        <end position="120"/>
    </location>
</feature>
<gene>
    <name evidence="10" type="ORF">MNODULE_20530</name>
</gene>
<evidence type="ECO:0000313" key="10">
    <source>
        <dbReference type="EMBL" id="NKE73145.1"/>
    </source>
</evidence>
<comment type="caution">
    <text evidence="10">The sequence shown here is derived from an EMBL/GenBank/DDBJ whole genome shotgun (WGS) entry which is preliminary data.</text>
</comment>